<keyword evidence="2" id="KW-1185">Reference proteome</keyword>
<gene>
    <name evidence="1" type="ORF">I4F81_012631</name>
</gene>
<dbReference type="EMBL" id="CM020620">
    <property type="protein sequence ID" value="KAK1870169.1"/>
    <property type="molecule type" value="Genomic_DNA"/>
</dbReference>
<sequence>MYTNAIPSTAFHTSPLSPCLSFVPAFRPVLSPPILAEMHAAFTHSAAVVRLTSGLPTAVTSTSSPFLSSLRAPRSVAVAPLPTRRAVVTTSAPVMGLFDAIKNASASMLSQSEPMQVPDKHRVLGTPLKDDGTWAAKGYETAYFAGGCFWGLEKTFWTTPGVVSTAVGYQGGEIENPTYRGVCTGGTGHTEVVKVVFDTAATSFTKMCNVFWSSHDPTTANRQGNDVGTQYRSAIFYTSPAQKAEAERTMGHFNECAKGRRNGATTEIKDAEAASFYFAEAYHQQYLDANPGGYCPSHGTGLYTPVE</sequence>
<accession>A0ACC3CIQ7</accession>
<evidence type="ECO:0000313" key="2">
    <source>
        <dbReference type="Proteomes" id="UP000798662"/>
    </source>
</evidence>
<comment type="caution">
    <text evidence="1">The sequence shown here is derived from an EMBL/GenBank/DDBJ whole genome shotgun (WGS) entry which is preliminary data.</text>
</comment>
<protein>
    <submittedName>
        <fullName evidence="1">Uncharacterized protein</fullName>
    </submittedName>
</protein>
<name>A0ACC3CIQ7_PYRYE</name>
<reference evidence="1" key="1">
    <citation type="submission" date="2019-11" db="EMBL/GenBank/DDBJ databases">
        <title>Nori genome reveals adaptations in red seaweeds to the harsh intertidal environment.</title>
        <authorList>
            <person name="Wang D."/>
            <person name="Mao Y."/>
        </authorList>
    </citation>
    <scope>NUCLEOTIDE SEQUENCE</scope>
    <source>
        <tissue evidence="1">Gametophyte</tissue>
    </source>
</reference>
<evidence type="ECO:0000313" key="1">
    <source>
        <dbReference type="EMBL" id="KAK1870169.1"/>
    </source>
</evidence>
<dbReference type="Proteomes" id="UP000798662">
    <property type="component" value="Chromosome 3"/>
</dbReference>
<organism evidence="1 2">
    <name type="scientific">Pyropia yezoensis</name>
    <name type="common">Susabi-nori</name>
    <name type="synonym">Porphyra yezoensis</name>
    <dbReference type="NCBI Taxonomy" id="2788"/>
    <lineage>
        <taxon>Eukaryota</taxon>
        <taxon>Rhodophyta</taxon>
        <taxon>Bangiophyceae</taxon>
        <taxon>Bangiales</taxon>
        <taxon>Bangiaceae</taxon>
        <taxon>Pyropia</taxon>
    </lineage>
</organism>
<proteinExistence type="predicted"/>